<dbReference type="Proteomes" id="UP001152320">
    <property type="component" value="Chromosome 2"/>
</dbReference>
<organism evidence="2 3">
    <name type="scientific">Holothuria leucospilota</name>
    <name type="common">Black long sea cucumber</name>
    <name type="synonym">Mertensiothuria leucospilota</name>
    <dbReference type="NCBI Taxonomy" id="206669"/>
    <lineage>
        <taxon>Eukaryota</taxon>
        <taxon>Metazoa</taxon>
        <taxon>Echinodermata</taxon>
        <taxon>Eleutherozoa</taxon>
        <taxon>Echinozoa</taxon>
        <taxon>Holothuroidea</taxon>
        <taxon>Aspidochirotacea</taxon>
        <taxon>Aspidochirotida</taxon>
        <taxon>Holothuriidae</taxon>
        <taxon>Holothuria</taxon>
    </lineage>
</organism>
<feature type="region of interest" description="Disordered" evidence="1">
    <location>
        <begin position="57"/>
        <end position="107"/>
    </location>
</feature>
<sequence length="134" mass="14679">MQHVRVPQATGRSQEASSLQALGHSPSVDIRRYQKAAPKLLIRQVCPYQRLAVPRDRGQDFKTELGDFPSSVPYMAPPGSQRQPTSSVSSKTPTFGADPTPRVSPSCPRTWLQLAARPQSVGERAYTVHPVVTS</sequence>
<evidence type="ECO:0000313" key="3">
    <source>
        <dbReference type="Proteomes" id="UP001152320"/>
    </source>
</evidence>
<dbReference type="EMBL" id="JAIZAY010000002">
    <property type="protein sequence ID" value="KAJ8046138.1"/>
    <property type="molecule type" value="Genomic_DNA"/>
</dbReference>
<gene>
    <name evidence="2" type="ORF">HOLleu_04711</name>
</gene>
<protein>
    <submittedName>
        <fullName evidence="2">Uncharacterized protein</fullName>
    </submittedName>
</protein>
<name>A0A9Q1HIJ7_HOLLE</name>
<feature type="compositionally biased region" description="Polar residues" evidence="1">
    <location>
        <begin position="10"/>
        <end position="20"/>
    </location>
</feature>
<evidence type="ECO:0000256" key="1">
    <source>
        <dbReference type="SAM" id="MobiDB-lite"/>
    </source>
</evidence>
<feature type="region of interest" description="Disordered" evidence="1">
    <location>
        <begin position="1"/>
        <end position="24"/>
    </location>
</feature>
<proteinExistence type="predicted"/>
<evidence type="ECO:0000313" key="2">
    <source>
        <dbReference type="EMBL" id="KAJ8046138.1"/>
    </source>
</evidence>
<dbReference type="AlphaFoldDB" id="A0A9Q1HIJ7"/>
<reference evidence="2" key="1">
    <citation type="submission" date="2021-10" db="EMBL/GenBank/DDBJ databases">
        <title>Tropical sea cucumber genome reveals ecological adaptation and Cuvierian tubules defense mechanism.</title>
        <authorList>
            <person name="Chen T."/>
        </authorList>
    </citation>
    <scope>NUCLEOTIDE SEQUENCE</scope>
    <source>
        <strain evidence="2">Nanhai2018</strain>
        <tissue evidence="2">Muscle</tissue>
    </source>
</reference>
<accession>A0A9Q1HIJ7</accession>
<keyword evidence="3" id="KW-1185">Reference proteome</keyword>
<comment type="caution">
    <text evidence="2">The sequence shown here is derived from an EMBL/GenBank/DDBJ whole genome shotgun (WGS) entry which is preliminary data.</text>
</comment>
<feature type="compositionally biased region" description="Polar residues" evidence="1">
    <location>
        <begin position="80"/>
        <end position="93"/>
    </location>
</feature>